<feature type="domain" description="Glycosyl transferase family 1" evidence="2">
    <location>
        <begin position="290"/>
        <end position="432"/>
    </location>
</feature>
<evidence type="ECO:0000256" key="1">
    <source>
        <dbReference type="ARBA" id="ARBA00022676"/>
    </source>
</evidence>
<evidence type="ECO:0000313" key="4">
    <source>
        <dbReference type="EMBL" id="CAD9675821.1"/>
    </source>
</evidence>
<dbReference type="Gene3D" id="3.40.50.2000">
    <property type="entry name" value="Glycogen Phosphorylase B"/>
    <property type="match status" value="2"/>
</dbReference>
<keyword evidence="1" id="KW-0808">Transferase</keyword>
<dbReference type="AlphaFoldDB" id="A0A7S2W9Y5"/>
<evidence type="ECO:0000259" key="2">
    <source>
        <dbReference type="Pfam" id="PF00534"/>
    </source>
</evidence>
<dbReference type="PANTHER" id="PTHR45947">
    <property type="entry name" value="SULFOQUINOVOSYL TRANSFERASE SQD2"/>
    <property type="match status" value="1"/>
</dbReference>
<dbReference type="CDD" id="cd03801">
    <property type="entry name" value="GT4_PimA-like"/>
    <property type="match status" value="1"/>
</dbReference>
<proteinExistence type="predicted"/>
<sequence length="476" mass="54021">MRVGRDLWRLNLKMASFYKAPAGKKFVIYQLGTNNWQREGEFAPGSGILHEAHHTAYNLMEGYSCYSMYPSQHQTPHPDPKIEVFHLETQIPICESVSPVSNYRWHSMSDDDFNAYRSRLEEEVYQQMNRAEELEGCNISLAIAHHTFLNPLVLRNVLKRRVKEGKPRCALACFVHGTALKMYVHEKAQKDPEEFPLRFLPMMEKEKIFEDWNGEGVQLCFAISRQQIEAFLEIYPSFPEERVVISPNGINQVVFHPIEGLTLQGLLSEYSTFPYEGSSRPAKKIDGSQYDKLVIMVSKFAGWKRVQALLYAASEYEKKLERTATVIIGTGPLEAQKELQDLAFDTLGLKHVYFIGPQPQPVLSKFYTVASVGCFPSYKEPFGMVFVECMACGTPVIGANSGGPKDFVDKSVGELVEESDDVKVIGKEVESAVVRAVSDDWKSRMRAACIDLVDKKYSVKKQCNELIENARKDLNL</sequence>
<organism evidence="4">
    <name type="scientific">Mucochytrium quahogii</name>
    <dbReference type="NCBI Taxonomy" id="96639"/>
    <lineage>
        <taxon>Eukaryota</taxon>
        <taxon>Sar</taxon>
        <taxon>Stramenopiles</taxon>
        <taxon>Bigyra</taxon>
        <taxon>Labyrinthulomycetes</taxon>
        <taxon>Thraustochytrida</taxon>
        <taxon>Thraustochytriidae</taxon>
        <taxon>Mucochytrium</taxon>
    </lineage>
</organism>
<dbReference type="Pfam" id="PF00534">
    <property type="entry name" value="Glycos_transf_1"/>
    <property type="match status" value="1"/>
</dbReference>
<dbReference type="EMBL" id="HBHK01008400">
    <property type="protein sequence ID" value="CAD9675821.1"/>
    <property type="molecule type" value="Transcribed_RNA"/>
</dbReference>
<dbReference type="InterPro" id="IPR050194">
    <property type="entry name" value="Glycosyltransferase_grp1"/>
</dbReference>
<keyword evidence="1" id="KW-0328">Glycosyltransferase</keyword>
<dbReference type="EMBL" id="HBHK01008399">
    <property type="protein sequence ID" value="CAD9675820.1"/>
    <property type="molecule type" value="Transcribed_RNA"/>
</dbReference>
<protein>
    <recommendedName>
        <fullName evidence="2">Glycosyl transferase family 1 domain-containing protein</fullName>
    </recommendedName>
</protein>
<dbReference type="GO" id="GO:0016757">
    <property type="term" value="F:glycosyltransferase activity"/>
    <property type="evidence" value="ECO:0007669"/>
    <property type="project" value="UniProtKB-KW"/>
</dbReference>
<accession>A0A7S2W9Y5</accession>
<dbReference type="SUPFAM" id="SSF53756">
    <property type="entry name" value="UDP-Glycosyltransferase/glycogen phosphorylase"/>
    <property type="match status" value="1"/>
</dbReference>
<evidence type="ECO:0000313" key="3">
    <source>
        <dbReference type="EMBL" id="CAD9675820.1"/>
    </source>
</evidence>
<gene>
    <name evidence="3" type="ORF">QSP1433_LOCUS5214</name>
    <name evidence="4" type="ORF">QSP1433_LOCUS5215</name>
</gene>
<dbReference type="InterPro" id="IPR001296">
    <property type="entry name" value="Glyco_trans_1"/>
</dbReference>
<dbReference type="PANTHER" id="PTHR45947:SF3">
    <property type="entry name" value="SULFOQUINOVOSYL TRANSFERASE SQD2"/>
    <property type="match status" value="1"/>
</dbReference>
<reference evidence="4" key="1">
    <citation type="submission" date="2021-01" db="EMBL/GenBank/DDBJ databases">
        <authorList>
            <person name="Corre E."/>
            <person name="Pelletier E."/>
            <person name="Niang G."/>
            <person name="Scheremetjew M."/>
            <person name="Finn R."/>
            <person name="Kale V."/>
            <person name="Holt S."/>
            <person name="Cochrane G."/>
            <person name="Meng A."/>
            <person name="Brown T."/>
            <person name="Cohen L."/>
        </authorList>
    </citation>
    <scope>NUCLEOTIDE SEQUENCE</scope>
    <source>
        <strain evidence="4">NY070348D</strain>
    </source>
</reference>
<name>A0A7S2W9Y5_9STRA</name>